<evidence type="ECO:0000256" key="1">
    <source>
        <dbReference type="SAM" id="Phobius"/>
    </source>
</evidence>
<dbReference type="RefSeq" id="WP_307397045.1">
    <property type="nucleotide sequence ID" value="NZ_BAAADK010000049.1"/>
</dbReference>
<protein>
    <submittedName>
        <fullName evidence="3">Ca2+-binding EF-hand superfamily protein</fullName>
    </submittedName>
</protein>
<sequence length="304" mass="34713">MKSKYRVGSFSAGLLFVALGLFLLLNQWMNISFSSLLFTWWPLLLILLGVEILVYLKKLKNDEESRIGYDIISIIIIVMFTFASLFIYSIKETGLLQYLQEEVLSDGYHISLSPETISDLTDVDYIIITGQARHVNVAYKENNTGQVSVRSDWRHVTGQNYEDAQQKVDQLIQMRKEDSSLYISLHELSNHSNFSNNLIGYFDVELPSDIEAEVILKHANLSLDIEQLEEKLSVQNDYGTTTAWLSPQVNLNILARALDGYIQPSELWNSINEDQTKAERTSEVESNATLDMITKQGNVQLRVY</sequence>
<keyword evidence="1" id="KW-1133">Transmembrane helix</keyword>
<dbReference type="Proteomes" id="UP001235840">
    <property type="component" value="Unassembled WGS sequence"/>
</dbReference>
<evidence type="ECO:0000313" key="3">
    <source>
        <dbReference type="EMBL" id="MDQ0167818.1"/>
    </source>
</evidence>
<comment type="caution">
    <text evidence="3">The sequence shown here is derived from an EMBL/GenBank/DDBJ whole genome shotgun (WGS) entry which is preliminary data.</text>
</comment>
<feature type="transmembrane region" description="Helical" evidence="1">
    <location>
        <begin position="37"/>
        <end position="56"/>
    </location>
</feature>
<feature type="domain" description="LiaF transmembrane" evidence="2">
    <location>
        <begin position="12"/>
        <end position="91"/>
    </location>
</feature>
<evidence type="ECO:0000313" key="4">
    <source>
        <dbReference type="Proteomes" id="UP001235840"/>
    </source>
</evidence>
<feature type="transmembrane region" description="Helical" evidence="1">
    <location>
        <begin position="68"/>
        <end position="90"/>
    </location>
</feature>
<gene>
    <name evidence="3" type="ORF">J2S11_003747</name>
</gene>
<keyword evidence="4" id="KW-1185">Reference proteome</keyword>
<evidence type="ECO:0000259" key="2">
    <source>
        <dbReference type="Pfam" id="PF22570"/>
    </source>
</evidence>
<accession>A0ABT9W3I8</accession>
<organism evidence="3 4">
    <name type="scientific">Caldalkalibacillus horti</name>
    <dbReference type="NCBI Taxonomy" id="77523"/>
    <lineage>
        <taxon>Bacteria</taxon>
        <taxon>Bacillati</taxon>
        <taxon>Bacillota</taxon>
        <taxon>Bacilli</taxon>
        <taxon>Bacillales</taxon>
        <taxon>Bacillaceae</taxon>
        <taxon>Caldalkalibacillus</taxon>
    </lineage>
</organism>
<feature type="transmembrane region" description="Helical" evidence="1">
    <location>
        <begin position="7"/>
        <end position="25"/>
    </location>
</feature>
<dbReference type="Pfam" id="PF22570">
    <property type="entry name" value="LiaF-TM"/>
    <property type="match status" value="1"/>
</dbReference>
<name>A0ABT9W3I8_9BACI</name>
<dbReference type="EMBL" id="JAUSTY010000020">
    <property type="protein sequence ID" value="MDQ0167818.1"/>
    <property type="molecule type" value="Genomic_DNA"/>
</dbReference>
<reference evidence="3 4" key="1">
    <citation type="submission" date="2023-07" db="EMBL/GenBank/DDBJ databases">
        <title>Genomic Encyclopedia of Type Strains, Phase IV (KMG-IV): sequencing the most valuable type-strain genomes for metagenomic binning, comparative biology and taxonomic classification.</title>
        <authorList>
            <person name="Goeker M."/>
        </authorList>
    </citation>
    <scope>NUCLEOTIDE SEQUENCE [LARGE SCALE GENOMIC DNA]</scope>
    <source>
        <strain evidence="3 4">DSM 12751</strain>
    </source>
</reference>
<dbReference type="InterPro" id="IPR054331">
    <property type="entry name" value="LiaF_TM"/>
</dbReference>
<proteinExistence type="predicted"/>
<keyword evidence="1" id="KW-0812">Transmembrane</keyword>
<keyword evidence="1" id="KW-0472">Membrane</keyword>